<evidence type="ECO:0000313" key="2">
    <source>
        <dbReference type="EMBL" id="RBP07069.1"/>
    </source>
</evidence>
<feature type="domain" description="Thioester reductase (TE)" evidence="1">
    <location>
        <begin position="8"/>
        <end position="239"/>
    </location>
</feature>
<organism evidence="2 3">
    <name type="scientific">Rossellomorea aquimaris</name>
    <dbReference type="NCBI Taxonomy" id="189382"/>
    <lineage>
        <taxon>Bacteria</taxon>
        <taxon>Bacillati</taxon>
        <taxon>Bacillota</taxon>
        <taxon>Bacilli</taxon>
        <taxon>Bacillales</taxon>
        <taxon>Bacillaceae</taxon>
        <taxon>Rossellomorea</taxon>
    </lineage>
</organism>
<dbReference type="CDD" id="cd05263">
    <property type="entry name" value="MupV_like_SDR_e"/>
    <property type="match status" value="1"/>
</dbReference>
<dbReference type="InterPro" id="IPR026055">
    <property type="entry name" value="FAR"/>
</dbReference>
<reference evidence="2 3" key="1">
    <citation type="submission" date="2018-06" db="EMBL/GenBank/DDBJ databases">
        <title>Freshwater and sediment microbial communities from various areas in North America, analyzing microbe dynamics in response to fracking.</title>
        <authorList>
            <person name="Lamendella R."/>
        </authorList>
    </citation>
    <scope>NUCLEOTIDE SEQUENCE [LARGE SCALE GENOMIC DNA]</scope>
    <source>
        <strain evidence="2 3">97B</strain>
    </source>
</reference>
<dbReference type="PANTHER" id="PTHR11011:SF45">
    <property type="entry name" value="FATTY ACYL-COA REDUCTASE CG8306-RELATED"/>
    <property type="match status" value="1"/>
</dbReference>
<accession>A0A366F009</accession>
<name>A0A366F009_9BACI</name>
<dbReference type="Gene3D" id="3.40.50.720">
    <property type="entry name" value="NAD(P)-binding Rossmann-like Domain"/>
    <property type="match status" value="1"/>
</dbReference>
<proteinExistence type="predicted"/>
<dbReference type="AlphaFoldDB" id="A0A366F009"/>
<evidence type="ECO:0000259" key="1">
    <source>
        <dbReference type="Pfam" id="PF07993"/>
    </source>
</evidence>
<dbReference type="Proteomes" id="UP000252118">
    <property type="component" value="Unassembled WGS sequence"/>
</dbReference>
<protein>
    <submittedName>
        <fullName evidence="2">Thioester reductase-like protein</fullName>
    </submittedName>
</protein>
<dbReference type="PANTHER" id="PTHR11011">
    <property type="entry name" value="MALE STERILITY PROTEIN 2-RELATED"/>
    <property type="match status" value="1"/>
</dbReference>
<evidence type="ECO:0000313" key="3">
    <source>
        <dbReference type="Proteomes" id="UP000252118"/>
    </source>
</evidence>
<sequence length="362" mass="41431">MKKGNYLITGFPGFLSLNIVEELISQEKASSIYLLHLATMTEEAEELAGKLAGNKETDLILVQGDITQPDLGMSEGNIAEIRETVEYVWHLAAIYDLAVPENLAYKVNVEGTRHVNSFCETLHRLKRYVYFSTAFVAGTRKGEIYEKELLCPDRFNNFYEQTKYEAEVCVSELKGILPITIIRPGIVKGSSKTGETVKFDGPYFIMNMFKRLSFLPWIPFLGEGNALINIVPVEYVVRASIYLGHEGIGTGKTYHLTDPQPVTVKEVYEQILWHMYKKQPRGKVPLSLSNWALGFRFVRRYLKVEREALDYFTLEGRFNCQYAQEDLRGSHIQCPTLSSQIEKMVEFYLEHSSNEKLHVKIN</sequence>
<dbReference type="EMBL" id="QNRJ01000002">
    <property type="protein sequence ID" value="RBP07069.1"/>
    <property type="molecule type" value="Genomic_DNA"/>
</dbReference>
<comment type="caution">
    <text evidence="2">The sequence shown here is derived from an EMBL/GenBank/DDBJ whole genome shotgun (WGS) entry which is preliminary data.</text>
</comment>
<dbReference type="GO" id="GO:0080019">
    <property type="term" value="F:alcohol-forming very long-chain fatty acyl-CoA reductase activity"/>
    <property type="evidence" value="ECO:0007669"/>
    <property type="project" value="InterPro"/>
</dbReference>
<dbReference type="Pfam" id="PF07993">
    <property type="entry name" value="NAD_binding_4"/>
    <property type="match status" value="1"/>
</dbReference>
<dbReference type="SUPFAM" id="SSF51735">
    <property type="entry name" value="NAD(P)-binding Rossmann-fold domains"/>
    <property type="match status" value="1"/>
</dbReference>
<dbReference type="GO" id="GO:0035336">
    <property type="term" value="P:long-chain fatty-acyl-CoA metabolic process"/>
    <property type="evidence" value="ECO:0007669"/>
    <property type="project" value="TreeGrafter"/>
</dbReference>
<dbReference type="OrthoDB" id="9807212at2"/>
<gene>
    <name evidence="2" type="ORF">DET59_102460</name>
</gene>
<dbReference type="RefSeq" id="WP_113968447.1">
    <property type="nucleotide sequence ID" value="NZ_QNRJ01000002.1"/>
</dbReference>
<dbReference type="InterPro" id="IPR013120">
    <property type="entry name" value="FAR_NAD-bd"/>
</dbReference>
<dbReference type="InterPro" id="IPR036291">
    <property type="entry name" value="NAD(P)-bd_dom_sf"/>
</dbReference>